<gene>
    <name evidence="1" type="ORF">ACX27_11480</name>
</gene>
<dbReference type="EMBL" id="CP012036">
    <property type="protein sequence ID" value="ALF53325.1"/>
    <property type="molecule type" value="Genomic_DNA"/>
</dbReference>
<dbReference type="AlphaFoldDB" id="A0A0M5TIH7"/>
<dbReference type="RefSeq" id="WP_062292268.1">
    <property type="nucleotide sequence ID" value="NZ_CP012036.1"/>
</dbReference>
<dbReference type="STRING" id="224013.ACX27_11480"/>
<name>A0A0M5TIH7_9NOSO</name>
<reference evidence="1 2" key="2">
    <citation type="journal article" date="2016" name="Genome Announc.">
        <title>Draft Genome Sequence of the N2-Fixing Cyanobacterium Nostoc piscinale CENA21, Isolated from the Brazilian Amazon Floodplain.</title>
        <authorList>
            <person name="Leao T."/>
            <person name="Guimaraes P.I."/>
            <person name="de Melo A.G."/>
            <person name="Ramos R.T."/>
            <person name="Leao P.N."/>
            <person name="Silva A."/>
            <person name="Fiore M.F."/>
            <person name="Schneider M.P."/>
        </authorList>
    </citation>
    <scope>NUCLEOTIDE SEQUENCE [LARGE SCALE GENOMIC DNA]</scope>
    <source>
        <strain evidence="1 2">CENA21</strain>
    </source>
</reference>
<proteinExistence type="predicted"/>
<organism evidence="1 2">
    <name type="scientific">Nostoc piscinale CENA21</name>
    <dbReference type="NCBI Taxonomy" id="224013"/>
    <lineage>
        <taxon>Bacteria</taxon>
        <taxon>Bacillati</taxon>
        <taxon>Cyanobacteriota</taxon>
        <taxon>Cyanophyceae</taxon>
        <taxon>Nostocales</taxon>
        <taxon>Nostocaceae</taxon>
        <taxon>Nostoc</taxon>
    </lineage>
</organism>
<dbReference type="OrthoDB" id="466921at2"/>
<evidence type="ECO:0000313" key="2">
    <source>
        <dbReference type="Proteomes" id="UP000062645"/>
    </source>
</evidence>
<protein>
    <submittedName>
        <fullName evidence="1">Uncharacterized protein</fullName>
    </submittedName>
</protein>
<dbReference type="KEGG" id="npz:ACX27_11480"/>
<sequence>MVEIKQIVQQAFRTGYLSIADRNQIQTLLRRDYDSEDLDAFIILQRAIASGEVMQESKPRPKTSATHHKDSASNIKLAYKIAAELAYAAAQTLTMPKTPQDQPSLGS</sequence>
<accession>A0A0M5TIH7</accession>
<reference evidence="2" key="1">
    <citation type="submission" date="2015-07" db="EMBL/GenBank/DDBJ databases">
        <title>Genome Of Nitrogen-Fixing Cyanobacterium Nostoc piscinale CENA21 From Solimoes/Amazon River Floodplain Sediments And Comparative Genomics To Uncover Biosynthetic Natural Products Potential.</title>
        <authorList>
            <person name="Leao T.F."/>
            <person name="Leao P.N."/>
            <person name="Guimaraes P.I."/>
            <person name="de Melo A.G.C."/>
            <person name="Ramos R.T.J."/>
            <person name="Silva A."/>
            <person name="Fiore M.F."/>
            <person name="Schneider M.P.C."/>
        </authorList>
    </citation>
    <scope>NUCLEOTIDE SEQUENCE [LARGE SCALE GENOMIC DNA]</scope>
    <source>
        <strain evidence="2">CENA21</strain>
    </source>
</reference>
<evidence type="ECO:0000313" key="1">
    <source>
        <dbReference type="EMBL" id="ALF53325.1"/>
    </source>
</evidence>
<dbReference type="PATRIC" id="fig|224013.5.peg.2774"/>
<dbReference type="Proteomes" id="UP000062645">
    <property type="component" value="Chromosome"/>
</dbReference>
<keyword evidence="2" id="KW-1185">Reference proteome</keyword>